<reference evidence="3" key="2">
    <citation type="journal article" date="2020" name="Plant J.">
        <title>Transposons played a major role in the diversification between the closely related almond and peach genomes: results from the almond genome sequence.</title>
        <authorList>
            <person name="Alioto T."/>
            <person name="Alexiou K.G."/>
            <person name="Bardil A."/>
            <person name="Barteri F."/>
            <person name="Castanera R."/>
            <person name="Cruz F."/>
            <person name="Dhingra A."/>
            <person name="Duval H."/>
            <person name="Fernandez I Marti A."/>
            <person name="Frias L."/>
            <person name="Galan B."/>
            <person name="Garcia J.L."/>
            <person name="Howad W."/>
            <person name="Gomez-Garrido J."/>
            <person name="Gut M."/>
            <person name="Julca I."/>
            <person name="Morata J."/>
            <person name="Puigdomenech P."/>
            <person name="Ribeca P."/>
            <person name="Rubio Cabetas M.J."/>
            <person name="Vlasova A."/>
            <person name="Wirthensohn M."/>
            <person name="Garcia-Mas J."/>
            <person name="Gabaldon T."/>
            <person name="Casacuberta J.M."/>
            <person name="Arus P."/>
        </authorList>
    </citation>
    <scope>NUCLEOTIDE SEQUENCE [LARGE SCALE GENOMIC DNA]</scope>
    <source>
        <strain evidence="3">cv. Texas</strain>
    </source>
</reference>
<keyword evidence="4" id="KW-1185">Reference proteome</keyword>
<gene>
    <name evidence="2" type="ORF">ALMOND_2B035960</name>
    <name evidence="1" type="ORF">L3X38_014133</name>
</gene>
<dbReference type="AlphaFoldDB" id="A0A5E4E967"/>
<dbReference type="Proteomes" id="UP000327085">
    <property type="component" value="Chromosome 2"/>
</dbReference>
<dbReference type="EMBL" id="JAJFAZ020000002">
    <property type="protein sequence ID" value="KAI5346254.1"/>
    <property type="molecule type" value="Genomic_DNA"/>
</dbReference>
<protein>
    <recommendedName>
        <fullName evidence="5">Protein kinase superfamily protein</fullName>
    </recommendedName>
</protein>
<evidence type="ECO:0000313" key="2">
    <source>
        <dbReference type="EMBL" id="VVA12353.1"/>
    </source>
</evidence>
<sequence length="141" mass="16165">MPVFFPGYASIQLILWDYWVVILRLLRDIADQSKASNPGNIGTCLNLPGNYIKEHDSSENFTGFQYKLLCFAGWTAFETLHSPENIRNHCYGENGKVYKGILPDERVVAVKKFKSEESTRYKFVKDVRFLSPMIGSTTGMW</sequence>
<evidence type="ECO:0008006" key="5">
    <source>
        <dbReference type="Google" id="ProtNLM"/>
    </source>
</evidence>
<dbReference type="Gramene" id="VVA12353">
    <property type="protein sequence ID" value="VVA12353"/>
    <property type="gene ID" value="Prudul26B035960"/>
</dbReference>
<proteinExistence type="predicted"/>
<evidence type="ECO:0000313" key="3">
    <source>
        <dbReference type="Proteomes" id="UP000327085"/>
    </source>
</evidence>
<evidence type="ECO:0000313" key="4">
    <source>
        <dbReference type="Proteomes" id="UP001054821"/>
    </source>
</evidence>
<organism evidence="2 3">
    <name type="scientific">Prunus dulcis</name>
    <name type="common">Almond</name>
    <name type="synonym">Amygdalus dulcis</name>
    <dbReference type="NCBI Taxonomy" id="3755"/>
    <lineage>
        <taxon>Eukaryota</taxon>
        <taxon>Viridiplantae</taxon>
        <taxon>Streptophyta</taxon>
        <taxon>Embryophyta</taxon>
        <taxon>Tracheophyta</taxon>
        <taxon>Spermatophyta</taxon>
        <taxon>Magnoliopsida</taxon>
        <taxon>eudicotyledons</taxon>
        <taxon>Gunneridae</taxon>
        <taxon>Pentapetalae</taxon>
        <taxon>rosids</taxon>
        <taxon>fabids</taxon>
        <taxon>Rosales</taxon>
        <taxon>Rosaceae</taxon>
        <taxon>Amygdaloideae</taxon>
        <taxon>Amygdaleae</taxon>
        <taxon>Prunus</taxon>
    </lineage>
</organism>
<dbReference type="InParanoid" id="A0A5E4E967"/>
<dbReference type="Proteomes" id="UP001054821">
    <property type="component" value="Chromosome 2"/>
</dbReference>
<dbReference type="Gene3D" id="3.30.200.20">
    <property type="entry name" value="Phosphorylase Kinase, domain 1"/>
    <property type="match status" value="1"/>
</dbReference>
<accession>A0A5E4E967</accession>
<dbReference type="EMBL" id="CABIKO010000005">
    <property type="protein sequence ID" value="VVA12353.1"/>
    <property type="molecule type" value="Genomic_DNA"/>
</dbReference>
<reference evidence="1 4" key="3">
    <citation type="journal article" date="2022" name="G3 (Bethesda)">
        <title>Whole-genome sequence and methylome profiling of the almond [Prunus dulcis (Mill.) D.A. Webb] cultivar 'Nonpareil'.</title>
        <authorList>
            <person name="D'Amico-Willman K.M."/>
            <person name="Ouma W.Z."/>
            <person name="Meulia T."/>
            <person name="Sideli G.M."/>
            <person name="Gradziel T.M."/>
            <person name="Fresnedo-Ramirez J."/>
        </authorList>
    </citation>
    <scope>NUCLEOTIDE SEQUENCE [LARGE SCALE GENOMIC DNA]</scope>
    <source>
        <strain evidence="1">Clone GOH B32 T37-40</strain>
    </source>
</reference>
<name>A0A5E4E967_PRUDU</name>
<reference evidence="2" key="1">
    <citation type="submission" date="2019-07" db="EMBL/GenBank/DDBJ databases">
        <authorList>
            <person name="Alioto T."/>
            <person name="Alioto T."/>
            <person name="Gomez Garrido J."/>
        </authorList>
    </citation>
    <scope>NUCLEOTIDE SEQUENCE</scope>
</reference>
<evidence type="ECO:0000313" key="1">
    <source>
        <dbReference type="EMBL" id="KAI5346254.1"/>
    </source>
</evidence>